<sequence length="326" mass="38673">MYSKVIDPERHGKVEYNNKSSVKRLVNYLAHEAKEDEQEILFFNREHGVYYESDEVICRIDFNVKGLKESDDKFYSLLISPSQEELKHIGNSHLKLEDFARECMVNYASNYKIKGKTLVESDLLWYGTIHNDRTYKGNDEKVVSGEKRQGDKKDGLNTHIHIIVSARDVSQKIVLNPQTKSTKRFSQVNWAEANAERFQKMFDFEKGVTKFKKDDLYKRIRRCEYIVNDLKNKGYINKDQAQRIDNISREKGYSREFYNELNRSKRNADKNKSFDSSTFEKLKNSKGDPLHYQTKQPMIRSLYIPELDRRNYKKANHLEENNRYEM</sequence>
<dbReference type="Pfam" id="PF18976">
    <property type="entry name" value="DUF5712"/>
    <property type="match status" value="1"/>
</dbReference>
<evidence type="ECO:0000256" key="1">
    <source>
        <dbReference type="SAM" id="MobiDB-lite"/>
    </source>
</evidence>
<dbReference type="OrthoDB" id="1404627at2"/>
<dbReference type="Proteomes" id="UP000323994">
    <property type="component" value="Unassembled WGS sequence"/>
</dbReference>
<feature type="compositionally biased region" description="Basic and acidic residues" evidence="1">
    <location>
        <begin position="267"/>
        <end position="289"/>
    </location>
</feature>
<dbReference type="EMBL" id="VBSN01000037">
    <property type="protein sequence ID" value="KAA6439562.1"/>
    <property type="molecule type" value="Genomic_DNA"/>
</dbReference>
<gene>
    <name evidence="2" type="ORF">FEM33_11820</name>
</gene>
<evidence type="ECO:0000313" key="3">
    <source>
        <dbReference type="Proteomes" id="UP000323994"/>
    </source>
</evidence>
<proteinExistence type="predicted"/>
<dbReference type="AlphaFoldDB" id="A0A5M8QZW9"/>
<comment type="caution">
    <text evidence="2">The sequence shown here is derived from an EMBL/GenBank/DDBJ whole genome shotgun (WGS) entry which is preliminary data.</text>
</comment>
<protein>
    <recommendedName>
        <fullName evidence="4">Mobilization protein</fullName>
    </recommendedName>
</protein>
<name>A0A5M8QZW9_9BACT</name>
<evidence type="ECO:0008006" key="4">
    <source>
        <dbReference type="Google" id="ProtNLM"/>
    </source>
</evidence>
<accession>A0A5M8QZW9</accession>
<dbReference type="RefSeq" id="WP_139012229.1">
    <property type="nucleotide sequence ID" value="NZ_VBSN01000037.1"/>
</dbReference>
<dbReference type="InterPro" id="IPR043766">
    <property type="entry name" value="BfmA-like"/>
</dbReference>
<organism evidence="2 3">
    <name type="scientific">Dyadobacter flavalbus</name>
    <dbReference type="NCBI Taxonomy" id="2579942"/>
    <lineage>
        <taxon>Bacteria</taxon>
        <taxon>Pseudomonadati</taxon>
        <taxon>Bacteroidota</taxon>
        <taxon>Cytophagia</taxon>
        <taxon>Cytophagales</taxon>
        <taxon>Spirosomataceae</taxon>
        <taxon>Dyadobacter</taxon>
    </lineage>
</organism>
<reference evidence="2 3" key="1">
    <citation type="submission" date="2019-05" db="EMBL/GenBank/DDBJ databases">
        <authorList>
            <person name="Qu J.-H."/>
        </authorList>
    </citation>
    <scope>NUCLEOTIDE SEQUENCE [LARGE SCALE GENOMIC DNA]</scope>
    <source>
        <strain evidence="2 3">NS28</strain>
    </source>
</reference>
<keyword evidence="3" id="KW-1185">Reference proteome</keyword>
<evidence type="ECO:0000313" key="2">
    <source>
        <dbReference type="EMBL" id="KAA6439562.1"/>
    </source>
</evidence>
<feature type="region of interest" description="Disordered" evidence="1">
    <location>
        <begin position="267"/>
        <end position="291"/>
    </location>
</feature>